<name>A0A0H5R2Q5_9EUKA</name>
<feature type="non-terminal residue" evidence="1">
    <location>
        <position position="128"/>
    </location>
</feature>
<sequence>MKISTDNDSIQRLDQSHCVINNNVNISGNIGRKDNDQTKKEKLLQGLQKIRITEKCSNNDDSTKQKRQLKITQCFARLKDKAKQVKNNRNLIIAQWNACSLSEEKATELALFANQHLIDVICIAELKH</sequence>
<accession>A0A0H5R2Q5</accession>
<evidence type="ECO:0000313" key="1">
    <source>
        <dbReference type="EMBL" id="CRZ08187.1"/>
    </source>
</evidence>
<dbReference type="EMBL" id="HACM01007745">
    <property type="protein sequence ID" value="CRZ08187.1"/>
    <property type="molecule type" value="Transcribed_RNA"/>
</dbReference>
<organism evidence="1">
    <name type="scientific">Spongospora subterranea</name>
    <dbReference type="NCBI Taxonomy" id="70186"/>
    <lineage>
        <taxon>Eukaryota</taxon>
        <taxon>Sar</taxon>
        <taxon>Rhizaria</taxon>
        <taxon>Endomyxa</taxon>
        <taxon>Phytomyxea</taxon>
        <taxon>Plasmodiophorida</taxon>
        <taxon>Plasmodiophoridae</taxon>
        <taxon>Spongospora</taxon>
    </lineage>
</organism>
<protein>
    <submittedName>
        <fullName evidence="1">Uncharacterized protein</fullName>
    </submittedName>
</protein>
<dbReference type="AlphaFoldDB" id="A0A0H5R2Q5"/>
<reference evidence="1" key="1">
    <citation type="submission" date="2015-04" db="EMBL/GenBank/DDBJ databases">
        <title>The genome sequence of the plant pathogenic Rhizarian Plasmodiophora brassicae reveals insights in its biotrophic life cycle and the origin of chitin synthesis.</title>
        <authorList>
            <person name="Schwelm A."/>
            <person name="Fogelqvist J."/>
            <person name="Knaust A."/>
            <person name="Julke S."/>
            <person name="Lilja T."/>
            <person name="Dhandapani V."/>
            <person name="Bonilla-Rosso G."/>
            <person name="Karlsson M."/>
            <person name="Shevchenko A."/>
            <person name="Choi S.R."/>
            <person name="Kim H.G."/>
            <person name="Park J.Y."/>
            <person name="Lim Y.P."/>
            <person name="Ludwig-Muller J."/>
            <person name="Dixelius C."/>
        </authorList>
    </citation>
    <scope>NUCLEOTIDE SEQUENCE</scope>
    <source>
        <tissue evidence="1">Potato root galls</tissue>
    </source>
</reference>
<proteinExistence type="predicted"/>